<evidence type="ECO:0000256" key="11">
    <source>
        <dbReference type="ARBA" id="ARBA00051966"/>
    </source>
</evidence>
<evidence type="ECO:0000256" key="1">
    <source>
        <dbReference type="ARBA" id="ARBA00001961"/>
    </source>
</evidence>
<dbReference type="Gene3D" id="3.60.130.20">
    <property type="entry name" value="Oxoglutarate/iron-dependent oxygenase, C-terminal degradation domain"/>
    <property type="match status" value="1"/>
</dbReference>
<evidence type="ECO:0000256" key="3">
    <source>
        <dbReference type="ARBA" id="ARBA00007443"/>
    </source>
</evidence>
<dbReference type="EMBL" id="JAACJK010000109">
    <property type="protein sequence ID" value="KAF5333635.1"/>
    <property type="molecule type" value="Genomic_DNA"/>
</dbReference>
<dbReference type="GO" id="GO:0010604">
    <property type="term" value="P:positive regulation of macromolecule metabolic process"/>
    <property type="evidence" value="ECO:0007669"/>
    <property type="project" value="UniProtKB-ARBA"/>
</dbReference>
<feature type="compositionally biased region" description="Polar residues" evidence="13">
    <location>
        <begin position="323"/>
        <end position="333"/>
    </location>
</feature>
<protein>
    <recommendedName>
        <fullName evidence="12">uS12 prolyl 3,4-dihydroxylase</fullName>
    </recommendedName>
</protein>
<keyword evidence="4" id="KW-0479">Metal-binding</keyword>
<dbReference type="GO" id="GO:0009896">
    <property type="term" value="P:positive regulation of catabolic process"/>
    <property type="evidence" value="ECO:0007669"/>
    <property type="project" value="UniProtKB-ARBA"/>
</dbReference>
<evidence type="ECO:0000313" key="15">
    <source>
        <dbReference type="EMBL" id="KAF5333635.1"/>
    </source>
</evidence>
<evidence type="ECO:0000256" key="5">
    <source>
        <dbReference type="ARBA" id="ARBA00022896"/>
    </source>
</evidence>
<dbReference type="InterPro" id="IPR043044">
    <property type="entry name" value="TPA1/Ofd1_C"/>
</dbReference>
<sequence>MARTKERSRSPDPADAPTIVKRLKTSHVSSSVPAPINTATPSGKKAKKATTTTNGNGMHSPPTTPVDIAPSPAAGRFNNGLFESDNISRLHKSYITNEPYKYAVVEKLFQDELLKNVKDECLRELSFTEKETDIYKVNQTGDLASLNYLAPDQLARLPNLLALRDALYSKSFRDFLQSVTGCGPLSGTKQDMSVNTYTRGCHLLNHDDVIGSRRVSYILYMPLPHYQLWQKDWGGALELYPTKIGEDGQPEPMNVPSKSIPPSWNQFIFFEVQPGKSFHSVEEVVVGGDGRERLSISGWFHHIQEGEEGYEPEKPAEAKSSREQLTSTSTNFTGYPDSSEATIPSRLTESQTAFLSEFLNPVYLKPRTMKALAQRFVEESSLELHSFLTAEIAESLETRLRALDDRDGLGADRAGKIPPHSSGVDLSSDGKGGSGSGSSSSGWAIRGPPHKWRYCTLKQRGEGSVIEAVAPRAANPSVDANMRSLQDELFSSAPFRAWLSLVTKLIPMRHRVEARRFRPGLDYTLATSEEEEARLDVVLGLTPRVLGEAESEGEEGGEGYYRRQRVQRGWQSAEWGGWECYMAPHNEEDDPAVYRSSVHKKEKAAAEAREKARGPPSPTPSSSSSGKNLKQVGGSEHSDAEMGSEGEEEEEDSTLLTVQPGFNRLLLVLRDERVMRFVKYVSAAAEGSRWDVCGEYEVGMMMEESGEEGGGSSGMSSS</sequence>
<feature type="compositionally biased region" description="Basic and acidic residues" evidence="13">
    <location>
        <begin position="311"/>
        <end position="322"/>
    </location>
</feature>
<evidence type="ECO:0000256" key="4">
    <source>
        <dbReference type="ARBA" id="ARBA00022723"/>
    </source>
</evidence>
<comment type="catalytic activity">
    <reaction evidence="10">
        <text>[ribosomal protein uS12]-L-proline + 2-oxoglutarate + O2 = [ribosomal protein uS12]-(3S)-3-hydroxy-L-proline + succinate + CO2</text>
        <dbReference type="Rhea" id="RHEA:54156"/>
        <dbReference type="Rhea" id="RHEA-COMP:13816"/>
        <dbReference type="Rhea" id="RHEA-COMP:13818"/>
        <dbReference type="ChEBI" id="CHEBI:15379"/>
        <dbReference type="ChEBI" id="CHEBI:16526"/>
        <dbReference type="ChEBI" id="CHEBI:16810"/>
        <dbReference type="ChEBI" id="CHEBI:30031"/>
        <dbReference type="ChEBI" id="CHEBI:50342"/>
        <dbReference type="ChEBI" id="CHEBI:85428"/>
    </reaction>
</comment>
<comment type="subcellular location">
    <subcellularLocation>
        <location evidence="2">Nucleus</location>
    </subcellularLocation>
</comment>
<dbReference type="AlphaFoldDB" id="A0A8H5C1V4"/>
<feature type="compositionally biased region" description="Basic and acidic residues" evidence="13">
    <location>
        <begin position="1"/>
        <end position="12"/>
    </location>
</feature>
<feature type="compositionally biased region" description="Acidic residues" evidence="13">
    <location>
        <begin position="642"/>
        <end position="653"/>
    </location>
</feature>
<dbReference type="GO" id="GO:0006449">
    <property type="term" value="P:regulation of translational termination"/>
    <property type="evidence" value="ECO:0007669"/>
    <property type="project" value="TreeGrafter"/>
</dbReference>
<dbReference type="PANTHER" id="PTHR12117:SF0">
    <property type="entry name" value="PROLYL 3-HYDROXYLASE OGFOD1"/>
    <property type="match status" value="1"/>
</dbReference>
<dbReference type="SMART" id="SM00702">
    <property type="entry name" value="P4Hc"/>
    <property type="match status" value="1"/>
</dbReference>
<dbReference type="Proteomes" id="UP000541558">
    <property type="component" value="Unassembled WGS sequence"/>
</dbReference>
<dbReference type="Pfam" id="PF13661">
    <property type="entry name" value="2OG-FeII_Oxy_4"/>
    <property type="match status" value="1"/>
</dbReference>
<comment type="caution">
    <text evidence="15">The sequence shown here is derived from an EMBL/GenBank/DDBJ whole genome shotgun (WGS) entry which is preliminary data.</text>
</comment>
<keyword evidence="16" id="KW-1185">Reference proteome</keyword>
<evidence type="ECO:0000313" key="16">
    <source>
        <dbReference type="Proteomes" id="UP000541558"/>
    </source>
</evidence>
<evidence type="ECO:0000256" key="8">
    <source>
        <dbReference type="ARBA" id="ARBA00023004"/>
    </source>
</evidence>
<dbReference type="Pfam" id="PF10637">
    <property type="entry name" value="Ofd1_CTDD"/>
    <property type="match status" value="1"/>
</dbReference>
<feature type="compositionally biased region" description="Basic and acidic residues" evidence="13">
    <location>
        <begin position="603"/>
        <end position="613"/>
    </location>
</feature>
<dbReference type="GO" id="GO:0005634">
    <property type="term" value="C:nucleus"/>
    <property type="evidence" value="ECO:0007669"/>
    <property type="project" value="UniProtKB-SubCell"/>
</dbReference>
<evidence type="ECO:0000256" key="7">
    <source>
        <dbReference type="ARBA" id="ARBA00023002"/>
    </source>
</evidence>
<evidence type="ECO:0000256" key="2">
    <source>
        <dbReference type="ARBA" id="ARBA00004123"/>
    </source>
</evidence>
<feature type="region of interest" description="Disordered" evidence="13">
    <location>
        <begin position="592"/>
        <end position="656"/>
    </location>
</feature>
<keyword evidence="6" id="KW-0223">Dioxygenase</keyword>
<dbReference type="FunFam" id="2.60.120.620:FF:000014">
    <property type="entry name" value="Prolyl 3,4-dihydroxylase TPA1"/>
    <property type="match status" value="1"/>
</dbReference>
<dbReference type="GO" id="GO:0005737">
    <property type="term" value="C:cytoplasm"/>
    <property type="evidence" value="ECO:0007669"/>
    <property type="project" value="TreeGrafter"/>
</dbReference>
<gene>
    <name evidence="15" type="ORF">D9611_002785</name>
</gene>
<feature type="domain" description="Fe2OG dioxygenase" evidence="14">
    <location>
        <begin position="188"/>
        <end position="302"/>
    </location>
</feature>
<dbReference type="GO" id="GO:0031418">
    <property type="term" value="F:L-ascorbic acid binding"/>
    <property type="evidence" value="ECO:0007669"/>
    <property type="project" value="UniProtKB-KW"/>
</dbReference>
<evidence type="ECO:0000256" key="13">
    <source>
        <dbReference type="SAM" id="MobiDB-lite"/>
    </source>
</evidence>
<evidence type="ECO:0000259" key="14">
    <source>
        <dbReference type="PROSITE" id="PS51471"/>
    </source>
</evidence>
<proteinExistence type="inferred from homology"/>
<feature type="region of interest" description="Disordered" evidence="13">
    <location>
        <begin position="411"/>
        <end position="445"/>
    </location>
</feature>
<keyword evidence="8" id="KW-0408">Iron</keyword>
<organism evidence="15 16">
    <name type="scientific">Ephemerocybe angulata</name>
    <dbReference type="NCBI Taxonomy" id="980116"/>
    <lineage>
        <taxon>Eukaryota</taxon>
        <taxon>Fungi</taxon>
        <taxon>Dikarya</taxon>
        <taxon>Basidiomycota</taxon>
        <taxon>Agaricomycotina</taxon>
        <taxon>Agaricomycetes</taxon>
        <taxon>Agaricomycetidae</taxon>
        <taxon>Agaricales</taxon>
        <taxon>Agaricineae</taxon>
        <taxon>Psathyrellaceae</taxon>
        <taxon>Ephemerocybe</taxon>
    </lineage>
</organism>
<dbReference type="Gene3D" id="2.60.120.620">
    <property type="entry name" value="q2cbj1_9rhob like domain"/>
    <property type="match status" value="1"/>
</dbReference>
<dbReference type="GO" id="GO:0031543">
    <property type="term" value="F:peptidyl-proline dioxygenase activity"/>
    <property type="evidence" value="ECO:0007669"/>
    <property type="project" value="TreeGrafter"/>
</dbReference>
<dbReference type="InterPro" id="IPR019601">
    <property type="entry name" value="Oxoglutarate/Fe-dep_Oase_C"/>
</dbReference>
<feature type="region of interest" description="Disordered" evidence="13">
    <location>
        <begin position="306"/>
        <end position="342"/>
    </location>
</feature>
<evidence type="ECO:0000256" key="9">
    <source>
        <dbReference type="ARBA" id="ARBA00023242"/>
    </source>
</evidence>
<keyword evidence="9" id="KW-0539">Nucleus</keyword>
<evidence type="ECO:0000256" key="10">
    <source>
        <dbReference type="ARBA" id="ARBA00047444"/>
    </source>
</evidence>
<feature type="compositionally biased region" description="Polar residues" evidence="13">
    <location>
        <begin position="26"/>
        <end position="41"/>
    </location>
</feature>
<feature type="region of interest" description="Disordered" evidence="13">
    <location>
        <begin position="1"/>
        <end position="65"/>
    </location>
</feature>
<evidence type="ECO:0000256" key="6">
    <source>
        <dbReference type="ARBA" id="ARBA00022964"/>
    </source>
</evidence>
<dbReference type="InterPro" id="IPR039558">
    <property type="entry name" value="TPA1/OFD1_N"/>
</dbReference>
<name>A0A8H5C1V4_9AGAR</name>
<evidence type="ECO:0000256" key="12">
    <source>
        <dbReference type="ARBA" id="ARBA00081607"/>
    </source>
</evidence>
<dbReference type="InterPro" id="IPR006620">
    <property type="entry name" value="Pro_4_hyd_alph"/>
</dbReference>
<comment type="cofactor">
    <cofactor evidence="1">
        <name>L-ascorbate</name>
        <dbReference type="ChEBI" id="CHEBI:38290"/>
    </cofactor>
</comment>
<keyword evidence="5" id="KW-0847">Vitamin C</keyword>
<keyword evidence="7" id="KW-0560">Oxidoreductase</keyword>
<comment type="catalytic activity">
    <reaction evidence="11">
        <text>[ribosomal protein uS12]-(3S)-3-hydroxy-L-proline + 2-oxoglutarate + O2 = [ribosomal protein uS12]-(3S)-3,4-dihydroxy-L-proline + succinate + CO2</text>
        <dbReference type="Rhea" id="RHEA:54160"/>
        <dbReference type="Rhea" id="RHEA-COMP:13817"/>
        <dbReference type="Rhea" id="RHEA-COMP:13818"/>
        <dbReference type="ChEBI" id="CHEBI:15379"/>
        <dbReference type="ChEBI" id="CHEBI:16526"/>
        <dbReference type="ChEBI" id="CHEBI:16810"/>
        <dbReference type="ChEBI" id="CHEBI:30031"/>
        <dbReference type="ChEBI" id="CHEBI:85428"/>
        <dbReference type="ChEBI" id="CHEBI:138052"/>
    </reaction>
</comment>
<dbReference type="InterPro" id="IPR005123">
    <property type="entry name" value="Oxoglu/Fe-dep_dioxygenase_dom"/>
</dbReference>
<dbReference type="OrthoDB" id="430522at2759"/>
<dbReference type="InterPro" id="IPR051842">
    <property type="entry name" value="uS12_prolyl_hydroxylase"/>
</dbReference>
<dbReference type="PANTHER" id="PTHR12117">
    <property type="entry name" value="HISTONE ACETYLTRANSFERASE COMPLEX"/>
    <property type="match status" value="1"/>
</dbReference>
<dbReference type="GO" id="GO:0005506">
    <property type="term" value="F:iron ion binding"/>
    <property type="evidence" value="ECO:0007669"/>
    <property type="project" value="InterPro"/>
</dbReference>
<accession>A0A8H5C1V4</accession>
<comment type="similarity">
    <text evidence="3">Belongs to the TPA1 family.</text>
</comment>
<dbReference type="PROSITE" id="PS51471">
    <property type="entry name" value="FE2OG_OXY"/>
    <property type="match status" value="1"/>
</dbReference>
<reference evidence="15 16" key="1">
    <citation type="journal article" date="2020" name="ISME J.">
        <title>Uncovering the hidden diversity of litter-decomposition mechanisms in mushroom-forming fungi.</title>
        <authorList>
            <person name="Floudas D."/>
            <person name="Bentzer J."/>
            <person name="Ahren D."/>
            <person name="Johansson T."/>
            <person name="Persson P."/>
            <person name="Tunlid A."/>
        </authorList>
    </citation>
    <scope>NUCLEOTIDE SEQUENCE [LARGE SCALE GENOMIC DNA]</scope>
    <source>
        <strain evidence="15 16">CBS 175.51</strain>
    </source>
</reference>